<evidence type="ECO:0000313" key="2">
    <source>
        <dbReference type="Proteomes" id="UP000316313"/>
    </source>
</evidence>
<keyword evidence="2" id="KW-1185">Reference proteome</keyword>
<accession>A0A4Y6UG23</accession>
<sequence>MLGYAHLAEGLCALGVLLFLVTFSYRAGKNKASIVSSRQQAQAANVMTQKSQAMAQAEADKPATEDALLTRLKDGNA</sequence>
<dbReference type="EMBL" id="CP038141">
    <property type="protein sequence ID" value="QDH16513.1"/>
    <property type="molecule type" value="Genomic_DNA"/>
</dbReference>
<dbReference type="KEGG" id="ssam:E3D00_02185"/>
<dbReference type="AlphaFoldDB" id="A0A4Y6UG23"/>
<proteinExistence type="predicted"/>
<dbReference type="OrthoDB" id="7277069at2"/>
<reference evidence="1 2" key="1">
    <citation type="submission" date="2019-03" db="EMBL/GenBank/DDBJ databases">
        <title>The complete genome sequence of Swingsia samuiensis NBRC107927(T).</title>
        <authorList>
            <person name="Chua K.-O."/>
            <person name="Chan K.-G."/>
            <person name="See-Too W.-S."/>
        </authorList>
    </citation>
    <scope>NUCLEOTIDE SEQUENCE [LARGE SCALE GENOMIC DNA]</scope>
    <source>
        <strain evidence="1 2">AH83</strain>
    </source>
</reference>
<dbReference type="Proteomes" id="UP000316313">
    <property type="component" value="Chromosome"/>
</dbReference>
<protein>
    <submittedName>
        <fullName evidence="1">Uncharacterized protein</fullName>
    </submittedName>
</protein>
<organism evidence="1 2">
    <name type="scientific">Swingsia samuiensis</name>
    <dbReference type="NCBI Taxonomy" id="1293412"/>
    <lineage>
        <taxon>Bacteria</taxon>
        <taxon>Pseudomonadati</taxon>
        <taxon>Pseudomonadota</taxon>
        <taxon>Alphaproteobacteria</taxon>
        <taxon>Acetobacterales</taxon>
        <taxon>Acetobacteraceae</taxon>
        <taxon>Swingsia</taxon>
    </lineage>
</organism>
<name>A0A4Y6UG23_9PROT</name>
<evidence type="ECO:0000313" key="1">
    <source>
        <dbReference type="EMBL" id="QDH16513.1"/>
    </source>
</evidence>
<dbReference type="RefSeq" id="WP_141459543.1">
    <property type="nucleotide sequence ID" value="NZ_CP038141.1"/>
</dbReference>
<gene>
    <name evidence="1" type="ORF">E3D00_02185</name>
</gene>